<organism evidence="4 5">
    <name type="scientific">Pollutimonas nitritireducens</name>
    <dbReference type="NCBI Taxonomy" id="2045209"/>
    <lineage>
        <taxon>Bacteria</taxon>
        <taxon>Pseudomonadati</taxon>
        <taxon>Pseudomonadota</taxon>
        <taxon>Betaproteobacteria</taxon>
        <taxon>Burkholderiales</taxon>
        <taxon>Alcaligenaceae</taxon>
        <taxon>Pollutimonas</taxon>
    </lineage>
</organism>
<dbReference type="PANTHER" id="PTHR16943">
    <property type="entry name" value="2-METHYLCITRATE DEHYDRATASE-RELATED"/>
    <property type="match status" value="1"/>
</dbReference>
<protein>
    <recommendedName>
        <fullName evidence="6">MmgE/PrpD family protein</fullName>
    </recommendedName>
</protein>
<comment type="similarity">
    <text evidence="1">Belongs to the PrpD family.</text>
</comment>
<dbReference type="InterPro" id="IPR045337">
    <property type="entry name" value="MmgE_PrpD_C"/>
</dbReference>
<dbReference type="InterPro" id="IPR036148">
    <property type="entry name" value="MmgE/PrpD_sf"/>
</dbReference>
<dbReference type="Gene3D" id="1.10.4100.10">
    <property type="entry name" value="2-methylcitrate dehydratase PrpD"/>
    <property type="match status" value="1"/>
</dbReference>
<dbReference type="InterPro" id="IPR042183">
    <property type="entry name" value="MmgE/PrpD_sf_1"/>
</dbReference>
<sequence>MMAGGKGETMDVALSVAIVQSVARELANGLSPAVRDSARLHIADALGIGTAARATELARQVTAAQTLLAGKGDCSLIGGGTASPAAAAFINASLIHILDYDDIHDTGRLHPAAVIVPAALAAAEIAGATDETLVDAVAIGSELICRLGVVCAPKGDGPGSEWFLTQLLGYVAASVAAGIALGFSQSQLVSGIGLAYMQAAGGKQAGFGTGATARAVYPAFAAQGGLQAALLAQAGVTGPEGALDGAAGLFRLYLGGPLRAEQRTALLDFSRWHCCDVDIKPWPSCRLSHPYVAVALAARKKGGLSQVTRVRVAVNASAARLCRPLPQRQRPVTLQDAKYSIPFMTAFALVRGAPTLEGLGEKIMGDPQVLDMAGRIEIEENLPDNPGHPAAVLTLERGDGVERHVFALEDLHMDAPAVRLKFFECFRYAGLDGVAESAWNAAIAGQVKQAVLCSGGTPV</sequence>
<evidence type="ECO:0000259" key="2">
    <source>
        <dbReference type="Pfam" id="PF03972"/>
    </source>
</evidence>
<dbReference type="GO" id="GO:0016829">
    <property type="term" value="F:lyase activity"/>
    <property type="evidence" value="ECO:0007669"/>
    <property type="project" value="InterPro"/>
</dbReference>
<evidence type="ECO:0008006" key="6">
    <source>
        <dbReference type="Google" id="ProtNLM"/>
    </source>
</evidence>
<proteinExistence type="inferred from homology"/>
<evidence type="ECO:0000259" key="3">
    <source>
        <dbReference type="Pfam" id="PF19305"/>
    </source>
</evidence>
<feature type="domain" description="MmgE/PrpD C-terminal" evidence="3">
    <location>
        <begin position="282"/>
        <end position="383"/>
    </location>
</feature>
<evidence type="ECO:0000313" key="5">
    <source>
        <dbReference type="Proteomes" id="UP000234328"/>
    </source>
</evidence>
<evidence type="ECO:0000313" key="4">
    <source>
        <dbReference type="EMBL" id="PLC53406.1"/>
    </source>
</evidence>
<comment type="caution">
    <text evidence="4">The sequence shown here is derived from an EMBL/GenBank/DDBJ whole genome shotgun (WGS) entry which is preliminary data.</text>
</comment>
<dbReference type="SUPFAM" id="SSF103378">
    <property type="entry name" value="2-methylcitrate dehydratase PrpD"/>
    <property type="match status" value="1"/>
</dbReference>
<dbReference type="EMBL" id="PDNV01000008">
    <property type="protein sequence ID" value="PLC53406.1"/>
    <property type="molecule type" value="Genomic_DNA"/>
</dbReference>
<dbReference type="Gene3D" id="3.30.1330.120">
    <property type="entry name" value="2-methylcitrate dehydratase PrpD"/>
    <property type="match status" value="1"/>
</dbReference>
<dbReference type="Pfam" id="PF03972">
    <property type="entry name" value="MmgE_PrpD_N"/>
    <property type="match status" value="1"/>
</dbReference>
<dbReference type="AlphaFoldDB" id="A0A2N4UEH3"/>
<dbReference type="PANTHER" id="PTHR16943:SF8">
    <property type="entry name" value="2-METHYLCITRATE DEHYDRATASE"/>
    <property type="match status" value="1"/>
</dbReference>
<feature type="domain" description="MmgE/PrpD N-terminal" evidence="2">
    <location>
        <begin position="23"/>
        <end position="256"/>
    </location>
</feature>
<dbReference type="Pfam" id="PF19305">
    <property type="entry name" value="MmgE_PrpD_C"/>
    <property type="match status" value="1"/>
</dbReference>
<dbReference type="Proteomes" id="UP000234328">
    <property type="component" value="Unassembled WGS sequence"/>
</dbReference>
<dbReference type="InterPro" id="IPR005656">
    <property type="entry name" value="MmgE_PrpD"/>
</dbReference>
<keyword evidence="5" id="KW-1185">Reference proteome</keyword>
<evidence type="ECO:0000256" key="1">
    <source>
        <dbReference type="ARBA" id="ARBA00006174"/>
    </source>
</evidence>
<dbReference type="InterPro" id="IPR042188">
    <property type="entry name" value="MmgE/PrpD_sf_2"/>
</dbReference>
<reference evidence="4 5" key="1">
    <citation type="submission" date="2017-10" db="EMBL/GenBank/DDBJ databases">
        <title>Two draft genome sequences of Pusillimonas sp. strains isolated from a nitrate- and radionuclide-contaminated groundwater in Russia.</title>
        <authorList>
            <person name="Grouzdev D.S."/>
            <person name="Tourova T.P."/>
            <person name="Goeva M.A."/>
            <person name="Babich T.L."/>
            <person name="Sokolova D.S."/>
            <person name="Abdullin R."/>
            <person name="Poltaraus A.B."/>
            <person name="Toshchakov S.V."/>
            <person name="Nazina T.N."/>
        </authorList>
    </citation>
    <scope>NUCLEOTIDE SEQUENCE [LARGE SCALE GENOMIC DNA]</scope>
    <source>
        <strain evidence="4 5">JR1/69-2-13</strain>
    </source>
</reference>
<accession>A0A2N4UEH3</accession>
<name>A0A2N4UEH3_9BURK</name>
<gene>
    <name evidence="4" type="ORF">CR155_14165</name>
</gene>
<dbReference type="InterPro" id="IPR045336">
    <property type="entry name" value="MmgE_PrpD_N"/>
</dbReference>